<comment type="caution">
    <text evidence="1">The sequence shown here is derived from an EMBL/GenBank/DDBJ whole genome shotgun (WGS) entry which is preliminary data.</text>
</comment>
<dbReference type="Proteomes" id="UP000324748">
    <property type="component" value="Unassembled WGS sequence"/>
</dbReference>
<dbReference type="EMBL" id="VSWC01000093">
    <property type="protein sequence ID" value="KAA1089640.1"/>
    <property type="molecule type" value="Genomic_DNA"/>
</dbReference>
<proteinExistence type="predicted"/>
<protein>
    <submittedName>
        <fullName evidence="1">Uncharacterized protein</fullName>
    </submittedName>
</protein>
<sequence>MGQDCPLLAIPILSKRPARSNPQRVPSSFVRKCFEICARRGGRPGPWSRYISQRDAKGIPKVLRRRSDSFSTSFQSTYETPVVSKSTPKGYFGMIPKAPSFRSQLRMVASE</sequence>
<accession>A0A5B0NNI5</accession>
<reference evidence="1 2" key="1">
    <citation type="submission" date="2019-05" db="EMBL/GenBank/DDBJ databases">
        <title>Emergence of the Ug99 lineage of the wheat stem rust pathogen through somatic hybridization.</title>
        <authorList>
            <person name="Li F."/>
            <person name="Upadhyaya N.M."/>
            <person name="Sperschneider J."/>
            <person name="Matny O."/>
            <person name="Nguyen-Phuc H."/>
            <person name="Mago R."/>
            <person name="Raley C."/>
            <person name="Miller M.E."/>
            <person name="Silverstein K.A.T."/>
            <person name="Henningsen E."/>
            <person name="Hirsch C.D."/>
            <person name="Visser B."/>
            <person name="Pretorius Z.A."/>
            <person name="Steffenson B.J."/>
            <person name="Schwessinger B."/>
            <person name="Dodds P.N."/>
            <person name="Figueroa M."/>
        </authorList>
    </citation>
    <scope>NUCLEOTIDE SEQUENCE [LARGE SCALE GENOMIC DNA]</scope>
    <source>
        <strain evidence="1">21-0</strain>
    </source>
</reference>
<evidence type="ECO:0000313" key="1">
    <source>
        <dbReference type="EMBL" id="KAA1089640.1"/>
    </source>
</evidence>
<keyword evidence="2" id="KW-1185">Reference proteome</keyword>
<organism evidence="1 2">
    <name type="scientific">Puccinia graminis f. sp. tritici</name>
    <dbReference type="NCBI Taxonomy" id="56615"/>
    <lineage>
        <taxon>Eukaryota</taxon>
        <taxon>Fungi</taxon>
        <taxon>Dikarya</taxon>
        <taxon>Basidiomycota</taxon>
        <taxon>Pucciniomycotina</taxon>
        <taxon>Pucciniomycetes</taxon>
        <taxon>Pucciniales</taxon>
        <taxon>Pucciniaceae</taxon>
        <taxon>Puccinia</taxon>
    </lineage>
</organism>
<name>A0A5B0NNI5_PUCGR</name>
<gene>
    <name evidence="1" type="ORF">PGT21_025713</name>
</gene>
<evidence type="ECO:0000313" key="2">
    <source>
        <dbReference type="Proteomes" id="UP000324748"/>
    </source>
</evidence>
<dbReference type="AlphaFoldDB" id="A0A5B0NNI5"/>